<proteinExistence type="inferred from homology"/>
<protein>
    <submittedName>
        <fullName evidence="7">COesterase domain-containing protein</fullName>
    </submittedName>
</protein>
<organism evidence="6 7">
    <name type="scientific">Heligmosomoides polygyrus</name>
    <name type="common">Parasitic roundworm</name>
    <dbReference type="NCBI Taxonomy" id="6339"/>
    <lineage>
        <taxon>Eukaryota</taxon>
        <taxon>Metazoa</taxon>
        <taxon>Ecdysozoa</taxon>
        <taxon>Nematoda</taxon>
        <taxon>Chromadorea</taxon>
        <taxon>Rhabditida</taxon>
        <taxon>Rhabditina</taxon>
        <taxon>Rhabditomorpha</taxon>
        <taxon>Strongyloidea</taxon>
        <taxon>Heligmosomidae</taxon>
        <taxon>Heligmosomoides</taxon>
    </lineage>
</organism>
<evidence type="ECO:0000313" key="5">
    <source>
        <dbReference type="EMBL" id="VDO20558.1"/>
    </source>
</evidence>
<dbReference type="InterPro" id="IPR050654">
    <property type="entry name" value="AChE-related_enzymes"/>
</dbReference>
<evidence type="ECO:0000256" key="2">
    <source>
        <dbReference type="ARBA" id="ARBA00022487"/>
    </source>
</evidence>
<reference evidence="5 6" key="1">
    <citation type="submission" date="2018-11" db="EMBL/GenBank/DDBJ databases">
        <authorList>
            <consortium name="Pathogen Informatics"/>
        </authorList>
    </citation>
    <scope>NUCLEOTIDE SEQUENCE [LARGE SCALE GENOMIC DNA]</scope>
</reference>
<evidence type="ECO:0000259" key="4">
    <source>
        <dbReference type="Pfam" id="PF00135"/>
    </source>
</evidence>
<keyword evidence="6" id="KW-1185">Reference proteome</keyword>
<dbReference type="EMBL" id="UZAH01001964">
    <property type="protein sequence ID" value="VDO20558.1"/>
    <property type="molecule type" value="Genomic_DNA"/>
</dbReference>
<dbReference type="GO" id="GO:0019695">
    <property type="term" value="P:choline metabolic process"/>
    <property type="evidence" value="ECO:0007669"/>
    <property type="project" value="TreeGrafter"/>
</dbReference>
<evidence type="ECO:0000256" key="1">
    <source>
        <dbReference type="ARBA" id="ARBA00005964"/>
    </source>
</evidence>
<dbReference type="OrthoDB" id="19653at2759"/>
<feature type="domain" description="Carboxylesterase type B" evidence="4">
    <location>
        <begin position="5"/>
        <end position="164"/>
    </location>
</feature>
<gene>
    <name evidence="5" type="ORF">HPBE_LOCUS1663</name>
</gene>
<dbReference type="PANTHER" id="PTHR43918:SF4">
    <property type="entry name" value="CARBOXYLIC ESTER HYDROLASE"/>
    <property type="match status" value="1"/>
</dbReference>
<dbReference type="Gene3D" id="3.40.50.1820">
    <property type="entry name" value="alpha/beta hydrolase"/>
    <property type="match status" value="1"/>
</dbReference>
<evidence type="ECO:0000256" key="3">
    <source>
        <dbReference type="ARBA" id="ARBA00022801"/>
    </source>
</evidence>
<keyword evidence="3" id="KW-0378">Hydrolase</keyword>
<dbReference type="WBParaSite" id="HPBE_0000166201-mRNA-1">
    <property type="protein sequence ID" value="HPBE_0000166201-mRNA-1"/>
    <property type="gene ID" value="HPBE_0000166201"/>
</dbReference>
<accession>A0A183F670</accession>
<reference evidence="7" key="2">
    <citation type="submission" date="2019-09" db="UniProtKB">
        <authorList>
            <consortium name="WormBaseParasite"/>
        </authorList>
    </citation>
    <scope>IDENTIFICATION</scope>
</reference>
<evidence type="ECO:0000313" key="6">
    <source>
        <dbReference type="Proteomes" id="UP000050761"/>
    </source>
</evidence>
<dbReference type="GO" id="GO:0003990">
    <property type="term" value="F:acetylcholinesterase activity"/>
    <property type="evidence" value="ECO:0007669"/>
    <property type="project" value="TreeGrafter"/>
</dbReference>
<keyword evidence="2" id="KW-0719">Serine esterase</keyword>
<dbReference type="GO" id="GO:0006581">
    <property type="term" value="P:acetylcholine catabolic process"/>
    <property type="evidence" value="ECO:0007669"/>
    <property type="project" value="TreeGrafter"/>
</dbReference>
<dbReference type="Proteomes" id="UP000050761">
    <property type="component" value="Unassembled WGS sequence"/>
</dbReference>
<dbReference type="GO" id="GO:0005615">
    <property type="term" value="C:extracellular space"/>
    <property type="evidence" value="ECO:0007669"/>
    <property type="project" value="TreeGrafter"/>
</dbReference>
<dbReference type="PANTHER" id="PTHR43918">
    <property type="entry name" value="ACETYLCHOLINESTERASE"/>
    <property type="match status" value="1"/>
</dbReference>
<name>A0A183F670_HELPZ</name>
<dbReference type="GO" id="GO:0005886">
    <property type="term" value="C:plasma membrane"/>
    <property type="evidence" value="ECO:0007669"/>
    <property type="project" value="TreeGrafter"/>
</dbReference>
<comment type="similarity">
    <text evidence="1">Belongs to the type-B carboxylesterase/lipase family.</text>
</comment>
<dbReference type="AlphaFoldDB" id="A0A183F670"/>
<evidence type="ECO:0000313" key="7">
    <source>
        <dbReference type="WBParaSite" id="HPBE_0000166201-mRNA-1"/>
    </source>
</evidence>
<dbReference type="InterPro" id="IPR029058">
    <property type="entry name" value="AB_hydrolase_fold"/>
</dbReference>
<dbReference type="SUPFAM" id="SSF53474">
    <property type="entry name" value="alpha/beta-Hydrolases"/>
    <property type="match status" value="1"/>
</dbReference>
<dbReference type="InterPro" id="IPR002018">
    <property type="entry name" value="CarbesteraseB"/>
</dbReference>
<accession>A0A3P7WS33</accession>
<sequence length="170" mass="19681">MDTPSRALDKGHQLAELVGCNRTEYSVQVKETIACLRSAPAQLLVDNIWSLNLNFLEFPFVIVSRDRNFFRHKDGFTSLRTGHYAHDVNLMFGINHDEGNFWNIYNLANYFDKSEQPELNRNEFHDCVERAFAFQPELVRSAAKHVYSDPNCTDPNRQSQFYAEQVSSTL</sequence>
<dbReference type="Pfam" id="PF00135">
    <property type="entry name" value="COesterase"/>
    <property type="match status" value="1"/>
</dbReference>